<feature type="compositionally biased region" description="Acidic residues" evidence="1">
    <location>
        <begin position="619"/>
        <end position="630"/>
    </location>
</feature>
<protein>
    <recommendedName>
        <fullName evidence="2">DUF2169 domain-containing protein</fullName>
    </recommendedName>
</protein>
<name>A0A4P2QB05_SORCE</name>
<feature type="compositionally biased region" description="Acidic residues" evidence="1">
    <location>
        <begin position="337"/>
        <end position="353"/>
    </location>
</feature>
<proteinExistence type="predicted"/>
<dbReference type="OrthoDB" id="233093at2"/>
<evidence type="ECO:0000256" key="1">
    <source>
        <dbReference type="SAM" id="MobiDB-lite"/>
    </source>
</evidence>
<dbReference type="PANTHER" id="PTHR14136:SF17">
    <property type="entry name" value="BTB_POZ DOMAIN-CONTAINING PROTEIN KCTD9"/>
    <property type="match status" value="1"/>
</dbReference>
<dbReference type="PANTHER" id="PTHR14136">
    <property type="entry name" value="BTB_POZ DOMAIN-CONTAINING PROTEIN KCTD9"/>
    <property type="match status" value="1"/>
</dbReference>
<dbReference type="SUPFAM" id="SSF141571">
    <property type="entry name" value="Pentapeptide repeat-like"/>
    <property type="match status" value="2"/>
</dbReference>
<evidence type="ECO:0000259" key="2">
    <source>
        <dbReference type="Pfam" id="PF09937"/>
    </source>
</evidence>
<feature type="region of interest" description="Disordered" evidence="1">
    <location>
        <begin position="421"/>
        <end position="449"/>
    </location>
</feature>
<dbReference type="InterPro" id="IPR051082">
    <property type="entry name" value="Pentapeptide-BTB/POZ_domain"/>
</dbReference>
<gene>
    <name evidence="3" type="ORF">SOCEGT47_068440</name>
</gene>
<dbReference type="Gene3D" id="2.160.20.80">
    <property type="entry name" value="E3 ubiquitin-protein ligase SopA"/>
    <property type="match status" value="3"/>
</dbReference>
<dbReference type="InterPro" id="IPR001646">
    <property type="entry name" value="5peptide_repeat"/>
</dbReference>
<dbReference type="InterPro" id="IPR018683">
    <property type="entry name" value="DUF2169"/>
</dbReference>
<dbReference type="EMBL" id="CP012670">
    <property type="protein sequence ID" value="AUX26283.1"/>
    <property type="molecule type" value="Genomic_DNA"/>
</dbReference>
<feature type="domain" description="DUF2169" evidence="2">
    <location>
        <begin position="22"/>
        <end position="290"/>
    </location>
</feature>
<dbReference type="RefSeq" id="WP_129353795.1">
    <property type="nucleotide sequence ID" value="NZ_CP012670.1"/>
</dbReference>
<organism evidence="3 4">
    <name type="scientific">Sorangium cellulosum</name>
    <name type="common">Polyangium cellulosum</name>
    <dbReference type="NCBI Taxonomy" id="56"/>
    <lineage>
        <taxon>Bacteria</taxon>
        <taxon>Pseudomonadati</taxon>
        <taxon>Myxococcota</taxon>
        <taxon>Polyangia</taxon>
        <taxon>Polyangiales</taxon>
        <taxon>Polyangiaceae</taxon>
        <taxon>Sorangium</taxon>
    </lineage>
</organism>
<accession>A0A4P2QB05</accession>
<evidence type="ECO:0000313" key="3">
    <source>
        <dbReference type="EMBL" id="AUX26283.1"/>
    </source>
</evidence>
<feature type="region of interest" description="Disordered" evidence="1">
    <location>
        <begin position="617"/>
        <end position="662"/>
    </location>
</feature>
<dbReference type="Proteomes" id="UP000295781">
    <property type="component" value="Chromosome"/>
</dbReference>
<dbReference type="Pfam" id="PF09937">
    <property type="entry name" value="DUF2169"/>
    <property type="match status" value="1"/>
</dbReference>
<evidence type="ECO:0000313" key="4">
    <source>
        <dbReference type="Proteomes" id="UP000295781"/>
    </source>
</evidence>
<reference evidence="3 4" key="1">
    <citation type="submission" date="2015-09" db="EMBL/GenBank/DDBJ databases">
        <title>Sorangium comparison.</title>
        <authorList>
            <person name="Zaburannyi N."/>
            <person name="Bunk B."/>
            <person name="Overmann J."/>
            <person name="Mueller R."/>
        </authorList>
    </citation>
    <scope>NUCLEOTIDE SEQUENCE [LARGE SCALE GENOMIC DNA]</scope>
    <source>
        <strain evidence="3 4">So ceGT47</strain>
    </source>
</reference>
<feature type="region of interest" description="Disordered" evidence="1">
    <location>
        <begin position="327"/>
        <end position="363"/>
    </location>
</feature>
<sequence>MKIVKPMRLGVVPRVFMNQRTPHLLITAFVGFSYDRPARLLYEPTVWQVAAEELGEDGLLDELNPKTRGELLVTGRCYPPGRVARPASSVRVQLGPIDKSLYVIGDRTWGLLGMSDPAPFTEMPVTWRNAFGGAGFARNPLGKGHGDRSAALPNIESPRHLIRARDDRPAPAGLDGYDITWPQRSSKIGTYDAAWREESFPGFARDLDPTMFNMAPDDQQIDGFFRGDEAFVVENMHPDRPRMEGALPGVASRCFVCLSTRDGVVIREPAMKLDTVRLFPHRERGVVLFRGGVEIAEDDAKDVVAVLVACEAMDAPRPAAYYHEYLTPRLGPRNPDLPDDEDDRLMPEPEDAEAPPLPDDRLSGLASRLRRQGFLGGTPDRAGRGAAAAGVVAAGVHGAGAGRDPDIEEIEADLAEMGIDPEPLDAATDEDEAEPATDIPEGRQEQEEESLAWFEYELEAHNDADPEPIETAAATTTPHLAEDAEDAEMVRQQHAVLELAKKRLRDQGLDPEAYLSQQGPFEDPEPLDEPEEAMIRLLESKITGRGSKIEGVDVDALLAGARRSAAGQPSGPGEISVLQTRERLRQVMQREGIAPDSAEELLSAVDWQALEDGTRDVQADLDDDDPDEAPEAAHAQPEEPAGDIHPEDEALGGDLAGDGVAGFAEDDVPELAEDDVPELAEDDAPEFAEDDAPELAEELDDNASFRAGWGEEGRLFAHLLPASARLDGEEALRLRREVESGHKEGRSFAGCDLSGADLAHLDLEGVDLSGAILESASLTGSNLRKAKLTGAILAHADLEGADLSEARLEGANLGAACLRDVKALGGVDFGEAVLVKANLWGADLSGARLSGADLSEANLRDTNLEGVVAEKATFQNVDLTGARFLGARLSGATFNEVNVTEVDFTGVDLCSATFIAVEGDGAVFRNAVARDLASVKGSSFAGADFSGATLTGANFMGTRLRGSDLSDADLRGALLDEADLTEATLDRASLVEAMLTRANLTGASLYAADLRQSVMNHACVRGAVFEKASLFGVCADRMVGDDDTSFEGANLKRLRVTPPRRQHG</sequence>
<dbReference type="Pfam" id="PF00805">
    <property type="entry name" value="Pentapeptide"/>
    <property type="match status" value="4"/>
</dbReference>
<dbReference type="AlphaFoldDB" id="A0A4P2QB05"/>